<dbReference type="EMBL" id="OZ019899">
    <property type="protein sequence ID" value="CAK9231609.1"/>
    <property type="molecule type" value="Genomic_DNA"/>
</dbReference>
<organism evidence="2 3">
    <name type="scientific">Sphagnum troendelagicum</name>
    <dbReference type="NCBI Taxonomy" id="128251"/>
    <lineage>
        <taxon>Eukaryota</taxon>
        <taxon>Viridiplantae</taxon>
        <taxon>Streptophyta</taxon>
        <taxon>Embryophyta</taxon>
        <taxon>Bryophyta</taxon>
        <taxon>Sphagnophytina</taxon>
        <taxon>Sphagnopsida</taxon>
        <taxon>Sphagnales</taxon>
        <taxon>Sphagnaceae</taxon>
        <taxon>Sphagnum</taxon>
    </lineage>
</organism>
<protein>
    <submittedName>
        <fullName evidence="2">Uncharacterized protein</fullName>
    </submittedName>
</protein>
<feature type="region of interest" description="Disordered" evidence="1">
    <location>
        <begin position="1"/>
        <end position="22"/>
    </location>
</feature>
<dbReference type="Proteomes" id="UP001497512">
    <property type="component" value="Chromosome 7"/>
</dbReference>
<name>A0ABP0UX24_9BRYO</name>
<feature type="compositionally biased region" description="Basic and acidic residues" evidence="1">
    <location>
        <begin position="1"/>
        <end position="13"/>
    </location>
</feature>
<sequence length="117" mass="12590">MIERGSEGEKDTGLDGGRTRCSGRARDEKVGVEFLRLFLRLSVPVCPYVATATATGFCCGFSVAKGWKGRQDSTKGLTQPLIFPVVAAAHSKYINSEPQRSSLAGNLAVAATERKKR</sequence>
<evidence type="ECO:0000256" key="1">
    <source>
        <dbReference type="SAM" id="MobiDB-lite"/>
    </source>
</evidence>
<keyword evidence="3" id="KW-1185">Reference proteome</keyword>
<evidence type="ECO:0000313" key="3">
    <source>
        <dbReference type="Proteomes" id="UP001497512"/>
    </source>
</evidence>
<proteinExistence type="predicted"/>
<evidence type="ECO:0000313" key="2">
    <source>
        <dbReference type="EMBL" id="CAK9231609.1"/>
    </source>
</evidence>
<gene>
    <name evidence="2" type="ORF">CSSPTR1EN2_LOCUS20788</name>
</gene>
<accession>A0ABP0UX24</accession>
<reference evidence="2" key="1">
    <citation type="submission" date="2024-02" db="EMBL/GenBank/DDBJ databases">
        <authorList>
            <consortium name="ELIXIR-Norway"/>
            <consortium name="Elixir Norway"/>
        </authorList>
    </citation>
    <scope>NUCLEOTIDE SEQUENCE</scope>
</reference>